<dbReference type="GO" id="GO:0019005">
    <property type="term" value="C:SCF ubiquitin ligase complex"/>
    <property type="evidence" value="ECO:0007669"/>
    <property type="project" value="TreeGrafter"/>
</dbReference>
<gene>
    <name evidence="1" type="ORF">LLUT_LOCUS2119</name>
</gene>
<dbReference type="InterPro" id="IPR032675">
    <property type="entry name" value="LRR_dom_sf"/>
</dbReference>
<reference evidence="1 2" key="1">
    <citation type="submission" date="2024-03" db="EMBL/GenBank/DDBJ databases">
        <authorList>
            <person name="Martinez-Hernandez J."/>
        </authorList>
    </citation>
    <scope>NUCLEOTIDE SEQUENCE [LARGE SCALE GENOMIC DNA]</scope>
</reference>
<dbReference type="SMART" id="SM00367">
    <property type="entry name" value="LRR_CC"/>
    <property type="match status" value="7"/>
</dbReference>
<sequence>MSHQERNNLSHLPDECWEQVFKFFDHCCYLEHPSLLSKQLLSITNNLQSSLTVSAQTRPYLSRLFTRFPNLRNLNLDLTRYTTADELDVFLHLISDSSLSLQSLNISHVTSIPVNGFRDLGKKIKTLKSLGCIDISSLQNVNDVLILIAGSFPFIEELHINCVAEGLISEFSIETLSLALPKLRKINFSGNCFFKNASLFHLCKNCEFLEQVMFHRCNLVTQPGIISAIKERPNLTLLSVVNNEPQQRIGSDLIASLVNLKSLTCLDLSSWIISDELLFSIANACIPLTKLVLVRCLGYSYAGLSLLLSKCQLVQHLDLESAEFLEDEHISNLSAFLGNLIFINLSSCTKLTNLSIFVLTRNCPLLSGIRMMSASLGDDGIVYSLKDFVVNSRMKSLDLSYNSWLWDGSIKVFASICPNLEVLYLDSFKGTPNSILEVLKRCPKIRDLSLADCSRVELLFGMMNFHCPNLEVLKLSRTNIDDESLFMISKRCHKLLHLDLESCSKITTKGVIQVVKSCKQLRKIKLTSCKGVFACKVLSRPSLKIFG</sequence>
<comment type="caution">
    <text evidence="1">The sequence shown here is derived from an EMBL/GenBank/DDBJ whole genome shotgun (WGS) entry which is preliminary data.</text>
</comment>
<dbReference type="PANTHER" id="PTHR13318">
    <property type="entry name" value="PARTNER OF PAIRED, ISOFORM B-RELATED"/>
    <property type="match status" value="1"/>
</dbReference>
<dbReference type="Proteomes" id="UP001497480">
    <property type="component" value="Unassembled WGS sequence"/>
</dbReference>
<evidence type="ECO:0008006" key="3">
    <source>
        <dbReference type="Google" id="ProtNLM"/>
    </source>
</evidence>
<dbReference type="EMBL" id="CAXHTB010000002">
    <property type="protein sequence ID" value="CAL0301059.1"/>
    <property type="molecule type" value="Genomic_DNA"/>
</dbReference>
<accession>A0AAV1VVN3</accession>
<dbReference type="InterPro" id="IPR001611">
    <property type="entry name" value="Leu-rich_rpt"/>
</dbReference>
<dbReference type="GO" id="GO:0031146">
    <property type="term" value="P:SCF-dependent proteasomal ubiquitin-dependent protein catabolic process"/>
    <property type="evidence" value="ECO:0007669"/>
    <property type="project" value="TreeGrafter"/>
</dbReference>
<protein>
    <recommendedName>
        <fullName evidence="3">F-box/LRR-repeat protein</fullName>
    </recommendedName>
</protein>
<evidence type="ECO:0000313" key="1">
    <source>
        <dbReference type="EMBL" id="CAL0301059.1"/>
    </source>
</evidence>
<dbReference type="SUPFAM" id="SSF52047">
    <property type="entry name" value="RNI-like"/>
    <property type="match status" value="2"/>
</dbReference>
<dbReference type="PANTHER" id="PTHR13318:SF106">
    <property type="entry name" value="F-BOX_LRR-REPEAT PROTEIN 2"/>
    <property type="match status" value="1"/>
</dbReference>
<dbReference type="Pfam" id="PF13516">
    <property type="entry name" value="LRR_6"/>
    <property type="match status" value="2"/>
</dbReference>
<evidence type="ECO:0000313" key="2">
    <source>
        <dbReference type="Proteomes" id="UP001497480"/>
    </source>
</evidence>
<dbReference type="Gene3D" id="3.80.10.10">
    <property type="entry name" value="Ribonuclease Inhibitor"/>
    <property type="match status" value="3"/>
</dbReference>
<name>A0AAV1VVN3_LUPLU</name>
<dbReference type="AlphaFoldDB" id="A0AAV1VVN3"/>
<keyword evidence="2" id="KW-1185">Reference proteome</keyword>
<proteinExistence type="predicted"/>
<dbReference type="InterPro" id="IPR006553">
    <property type="entry name" value="Leu-rich_rpt_Cys-con_subtyp"/>
</dbReference>
<organism evidence="1 2">
    <name type="scientific">Lupinus luteus</name>
    <name type="common">European yellow lupine</name>
    <dbReference type="NCBI Taxonomy" id="3873"/>
    <lineage>
        <taxon>Eukaryota</taxon>
        <taxon>Viridiplantae</taxon>
        <taxon>Streptophyta</taxon>
        <taxon>Embryophyta</taxon>
        <taxon>Tracheophyta</taxon>
        <taxon>Spermatophyta</taxon>
        <taxon>Magnoliopsida</taxon>
        <taxon>eudicotyledons</taxon>
        <taxon>Gunneridae</taxon>
        <taxon>Pentapetalae</taxon>
        <taxon>rosids</taxon>
        <taxon>fabids</taxon>
        <taxon>Fabales</taxon>
        <taxon>Fabaceae</taxon>
        <taxon>Papilionoideae</taxon>
        <taxon>50 kb inversion clade</taxon>
        <taxon>genistoids sensu lato</taxon>
        <taxon>core genistoids</taxon>
        <taxon>Genisteae</taxon>
        <taxon>Lupinus</taxon>
    </lineage>
</organism>